<keyword evidence="4" id="KW-1185">Reference proteome</keyword>
<dbReference type="InterPro" id="IPR006015">
    <property type="entry name" value="Universal_stress_UspA"/>
</dbReference>
<dbReference type="PANTHER" id="PTHR46268">
    <property type="entry name" value="STRESS RESPONSE PROTEIN NHAX"/>
    <property type="match status" value="1"/>
</dbReference>
<dbReference type="PANTHER" id="PTHR46268:SF6">
    <property type="entry name" value="UNIVERSAL STRESS PROTEIN UP12"/>
    <property type="match status" value="1"/>
</dbReference>
<feature type="domain" description="UspA" evidence="2">
    <location>
        <begin position="17"/>
        <end position="157"/>
    </location>
</feature>
<dbReference type="InterPro" id="IPR006016">
    <property type="entry name" value="UspA"/>
</dbReference>
<dbReference type="RefSeq" id="WP_218933719.1">
    <property type="nucleotide sequence ID" value="NZ_CP036525.1"/>
</dbReference>
<dbReference type="EMBL" id="CP036525">
    <property type="protein sequence ID" value="QDT02156.1"/>
    <property type="molecule type" value="Genomic_DNA"/>
</dbReference>
<dbReference type="Gene3D" id="3.40.50.12370">
    <property type="match status" value="1"/>
</dbReference>
<accession>A0A517N4U6</accession>
<reference evidence="3 4" key="1">
    <citation type="submission" date="2019-02" db="EMBL/GenBank/DDBJ databases">
        <title>Deep-cultivation of Planctomycetes and their phenomic and genomic characterization uncovers novel biology.</title>
        <authorList>
            <person name="Wiegand S."/>
            <person name="Jogler M."/>
            <person name="Boedeker C."/>
            <person name="Pinto D."/>
            <person name="Vollmers J."/>
            <person name="Rivas-Marin E."/>
            <person name="Kohn T."/>
            <person name="Peeters S.H."/>
            <person name="Heuer A."/>
            <person name="Rast P."/>
            <person name="Oberbeckmann S."/>
            <person name="Bunk B."/>
            <person name="Jeske O."/>
            <person name="Meyerdierks A."/>
            <person name="Storesund J.E."/>
            <person name="Kallscheuer N."/>
            <person name="Luecker S."/>
            <person name="Lage O.M."/>
            <person name="Pohl T."/>
            <person name="Merkel B.J."/>
            <person name="Hornburger P."/>
            <person name="Mueller R.-W."/>
            <person name="Bruemmer F."/>
            <person name="Labrenz M."/>
            <person name="Spormann A.M."/>
            <person name="Op den Camp H."/>
            <person name="Overmann J."/>
            <person name="Amann R."/>
            <person name="Jetten M.S.M."/>
            <person name="Mascher T."/>
            <person name="Medema M.H."/>
            <person name="Devos D.P."/>
            <person name="Kaster A.-K."/>
            <person name="Ovreas L."/>
            <person name="Rohde M."/>
            <person name="Galperin M.Y."/>
            <person name="Jogler C."/>
        </authorList>
    </citation>
    <scope>NUCLEOTIDE SEQUENCE [LARGE SCALE GENOMIC DNA]</scope>
    <source>
        <strain evidence="3 4">K22_7</strain>
    </source>
</reference>
<dbReference type="AlphaFoldDB" id="A0A517N4U6"/>
<dbReference type="Proteomes" id="UP000318538">
    <property type="component" value="Chromosome"/>
</dbReference>
<evidence type="ECO:0000313" key="4">
    <source>
        <dbReference type="Proteomes" id="UP000318538"/>
    </source>
</evidence>
<sequence>MSNTSQSTTQVSPLRGVLVGVDGSVHGHVAIDLAVQLAKQHGSRLVGIDIVDEDATQFGDYGVIDEKAEAERKEEIQRMIQRAKQSLDVFEQRCGEAGVNGIRCRKAGDAAQQIVIEAQRCDLIVLGRETHFYSEWRPDTIVGNVLRHASRPVVTVPLSLPRQQNVLVAFDGSRAAGNALFAFVASGLGISQKVHVVNVGSDAELAESVAKPAVDFLDLHGYDCALHAVVSAGKADKILLDHAAKLDAGMIVAGACGHGRLREFILGSVTKTLIQESQVPVFLFH</sequence>
<organism evidence="3 4">
    <name type="scientific">Rubripirellula lacrimiformis</name>
    <dbReference type="NCBI Taxonomy" id="1930273"/>
    <lineage>
        <taxon>Bacteria</taxon>
        <taxon>Pseudomonadati</taxon>
        <taxon>Planctomycetota</taxon>
        <taxon>Planctomycetia</taxon>
        <taxon>Pirellulales</taxon>
        <taxon>Pirellulaceae</taxon>
        <taxon>Rubripirellula</taxon>
    </lineage>
</organism>
<feature type="domain" description="UspA" evidence="2">
    <location>
        <begin position="164"/>
        <end position="284"/>
    </location>
</feature>
<proteinExistence type="inferred from homology"/>
<protein>
    <submittedName>
        <fullName evidence="3">Universal stress protein family protein</fullName>
    </submittedName>
</protein>
<dbReference type="KEGG" id="rlc:K227x_05270"/>
<dbReference type="PRINTS" id="PR01438">
    <property type="entry name" value="UNVRSLSTRESS"/>
</dbReference>
<evidence type="ECO:0000259" key="2">
    <source>
        <dbReference type="Pfam" id="PF00582"/>
    </source>
</evidence>
<comment type="similarity">
    <text evidence="1">Belongs to the universal stress protein A family.</text>
</comment>
<dbReference type="SUPFAM" id="SSF52402">
    <property type="entry name" value="Adenine nucleotide alpha hydrolases-like"/>
    <property type="match status" value="2"/>
</dbReference>
<evidence type="ECO:0000313" key="3">
    <source>
        <dbReference type="EMBL" id="QDT02156.1"/>
    </source>
</evidence>
<dbReference type="CDD" id="cd00293">
    <property type="entry name" value="USP-like"/>
    <property type="match status" value="2"/>
</dbReference>
<dbReference type="Pfam" id="PF00582">
    <property type="entry name" value="Usp"/>
    <property type="match status" value="2"/>
</dbReference>
<name>A0A517N4U6_9BACT</name>
<evidence type="ECO:0000256" key="1">
    <source>
        <dbReference type="ARBA" id="ARBA00008791"/>
    </source>
</evidence>
<gene>
    <name evidence="3" type="ORF">K227x_05270</name>
</gene>